<organism evidence="2 3">
    <name type="scientific">Trifolium medium</name>
    <dbReference type="NCBI Taxonomy" id="97028"/>
    <lineage>
        <taxon>Eukaryota</taxon>
        <taxon>Viridiplantae</taxon>
        <taxon>Streptophyta</taxon>
        <taxon>Embryophyta</taxon>
        <taxon>Tracheophyta</taxon>
        <taxon>Spermatophyta</taxon>
        <taxon>Magnoliopsida</taxon>
        <taxon>eudicotyledons</taxon>
        <taxon>Gunneridae</taxon>
        <taxon>Pentapetalae</taxon>
        <taxon>rosids</taxon>
        <taxon>fabids</taxon>
        <taxon>Fabales</taxon>
        <taxon>Fabaceae</taxon>
        <taxon>Papilionoideae</taxon>
        <taxon>50 kb inversion clade</taxon>
        <taxon>NPAAA clade</taxon>
        <taxon>Hologalegina</taxon>
        <taxon>IRL clade</taxon>
        <taxon>Trifolieae</taxon>
        <taxon>Trifolium</taxon>
    </lineage>
</organism>
<comment type="caution">
    <text evidence="2">The sequence shown here is derived from an EMBL/GenBank/DDBJ whole genome shotgun (WGS) entry which is preliminary data.</text>
</comment>
<feature type="compositionally biased region" description="Basic and acidic residues" evidence="1">
    <location>
        <begin position="1"/>
        <end position="23"/>
    </location>
</feature>
<evidence type="ECO:0008006" key="4">
    <source>
        <dbReference type="Google" id="ProtNLM"/>
    </source>
</evidence>
<feature type="region of interest" description="Disordered" evidence="1">
    <location>
        <begin position="1"/>
        <end position="44"/>
    </location>
</feature>
<dbReference type="AlphaFoldDB" id="A0A392Q9D1"/>
<protein>
    <recommendedName>
        <fullName evidence="4">Gag-pol polyprotein</fullName>
    </recommendedName>
</protein>
<dbReference type="Proteomes" id="UP000265520">
    <property type="component" value="Unassembled WGS sequence"/>
</dbReference>
<evidence type="ECO:0000313" key="3">
    <source>
        <dbReference type="Proteomes" id="UP000265520"/>
    </source>
</evidence>
<accession>A0A392Q9D1</accession>
<sequence length="196" mass="22738">MADAIRHSQPEDNPPPRECSHKGWDRKRKDKRRESRGPPSTFTNYTQLLTSREHTLAECATSEFRNAVIKFPKQVPPKPYHDRSKYYRYHKSYGHVTEECIQLKDAIEILIRDGQIKQYVKKRENPRPKNCEASTVEEEKPATIGQNPKQVAMSISRPEDFFAPEYLEDKYAAPILTKWENFPEAMVISGGGFNKV</sequence>
<feature type="non-terminal residue" evidence="2">
    <location>
        <position position="196"/>
    </location>
</feature>
<evidence type="ECO:0000313" key="2">
    <source>
        <dbReference type="EMBL" id="MCI20469.1"/>
    </source>
</evidence>
<name>A0A392Q9D1_9FABA</name>
<proteinExistence type="predicted"/>
<keyword evidence="3" id="KW-1185">Reference proteome</keyword>
<evidence type="ECO:0000256" key="1">
    <source>
        <dbReference type="SAM" id="MobiDB-lite"/>
    </source>
</evidence>
<reference evidence="2 3" key="1">
    <citation type="journal article" date="2018" name="Front. Plant Sci.">
        <title>Red Clover (Trifolium pratense) and Zigzag Clover (T. medium) - A Picture of Genomic Similarities and Differences.</title>
        <authorList>
            <person name="Dluhosova J."/>
            <person name="Istvanek J."/>
            <person name="Nedelnik J."/>
            <person name="Repkova J."/>
        </authorList>
    </citation>
    <scope>NUCLEOTIDE SEQUENCE [LARGE SCALE GENOMIC DNA]</scope>
    <source>
        <strain evidence="3">cv. 10/8</strain>
        <tissue evidence="2">Leaf</tissue>
    </source>
</reference>
<dbReference type="EMBL" id="LXQA010120023">
    <property type="protein sequence ID" value="MCI20469.1"/>
    <property type="molecule type" value="Genomic_DNA"/>
</dbReference>